<name>A0A934SL22_9RHOB</name>
<sequence length="453" mass="49754">MMLDYSKLAAIRLGYGLSPVIESPADPQALVATVAEAGPKSGDITMDVARQVQLQVKAIRDENADDRLEQQRALSRETLTRGARQVKRRLARAVRDPGGFGERLVQFWADHFTVRAGNGIETLTSSAMVTEAIRPHITGKFGDMMFAAETHPAMVLYLDQQRSVGPNSRAAQRAPNRNLGLNENLAREMIELHSLGVTADYSQEDVRELASLLTGLYYDPASPRIFLPGRAEPGAETVLGVDYGGEEPARLEDIRAVIAHLAAHEATAAHIARKMAVHFIADDPPQPLVDRLTRVFADTEGDLAAMNLTLAEAPELETHLRQKVRQPLDFMVASLRAIGLDGPDVMALTEQEVRGWLMRGLTAMGQPWSQPRGPDGWPEEAQAWATPQGIAARTDWIIRQLPRLRKDMPDPRDLMHAAFGDAASEALQWAVPKAENAREGIAVVLASAEFNRR</sequence>
<dbReference type="Proteomes" id="UP000640485">
    <property type="component" value="Unassembled WGS sequence"/>
</dbReference>
<proteinExistence type="predicted"/>
<protein>
    <submittedName>
        <fullName evidence="1">DUF1800 domain-containing protein</fullName>
    </submittedName>
</protein>
<dbReference type="Pfam" id="PF08811">
    <property type="entry name" value="DUF1800"/>
    <property type="match status" value="1"/>
</dbReference>
<dbReference type="EMBL" id="JAEPRQ010000005">
    <property type="protein sequence ID" value="MBK4217054.1"/>
    <property type="molecule type" value="Genomic_DNA"/>
</dbReference>
<reference evidence="1" key="1">
    <citation type="submission" date="2021-01" db="EMBL/GenBank/DDBJ databases">
        <title>Paracoccus amoyensis sp. nov., isolated from the surface seawater along the coast of Xiamen Island, China.</title>
        <authorList>
            <person name="Lyu L."/>
        </authorList>
    </citation>
    <scope>NUCLEOTIDE SEQUENCE</scope>
    <source>
        <strain evidence="1">MJ17</strain>
    </source>
</reference>
<comment type="caution">
    <text evidence="1">The sequence shown here is derived from an EMBL/GenBank/DDBJ whole genome shotgun (WGS) entry which is preliminary data.</text>
</comment>
<organism evidence="1 2">
    <name type="scientific">Paracoccus caeni</name>
    <dbReference type="NCBI Taxonomy" id="657651"/>
    <lineage>
        <taxon>Bacteria</taxon>
        <taxon>Pseudomonadati</taxon>
        <taxon>Pseudomonadota</taxon>
        <taxon>Alphaproteobacteria</taxon>
        <taxon>Rhodobacterales</taxon>
        <taxon>Paracoccaceae</taxon>
        <taxon>Paracoccus</taxon>
    </lineage>
</organism>
<evidence type="ECO:0000313" key="1">
    <source>
        <dbReference type="EMBL" id="MBK4217054.1"/>
    </source>
</evidence>
<evidence type="ECO:0000313" key="2">
    <source>
        <dbReference type="Proteomes" id="UP000640485"/>
    </source>
</evidence>
<accession>A0A934SL22</accession>
<dbReference type="AlphaFoldDB" id="A0A934SL22"/>
<gene>
    <name evidence="1" type="ORF">JJJ17_14065</name>
</gene>
<dbReference type="InterPro" id="IPR014917">
    <property type="entry name" value="DUF1800"/>
</dbReference>
<keyword evidence="2" id="KW-1185">Reference proteome</keyword>